<dbReference type="SUPFAM" id="SSF54427">
    <property type="entry name" value="NTF2-like"/>
    <property type="match status" value="1"/>
</dbReference>
<dbReference type="Gene3D" id="3.10.450.50">
    <property type="match status" value="1"/>
</dbReference>
<accession>A0AAN9TLA6</accession>
<comment type="caution">
    <text evidence="2">The sequence shown here is derived from an EMBL/GenBank/DDBJ whole genome shotgun (WGS) entry which is preliminary data.</text>
</comment>
<dbReference type="InterPro" id="IPR032710">
    <property type="entry name" value="NTF2-like_dom_sf"/>
</dbReference>
<feature type="domain" description="NTF2" evidence="1">
    <location>
        <begin position="176"/>
        <end position="310"/>
    </location>
</feature>
<dbReference type="InterPro" id="IPR018222">
    <property type="entry name" value="Nuclear_transport_factor_2_euk"/>
</dbReference>
<keyword evidence="3" id="KW-1185">Reference proteome</keyword>
<dbReference type="PANTHER" id="PTHR21084">
    <property type="entry name" value="DENSE INCISORS"/>
    <property type="match status" value="1"/>
</dbReference>
<evidence type="ECO:0000259" key="1">
    <source>
        <dbReference type="PROSITE" id="PS50177"/>
    </source>
</evidence>
<dbReference type="PANTHER" id="PTHR21084:SF1">
    <property type="entry name" value="DENSE INCISORS"/>
    <property type="match status" value="1"/>
</dbReference>
<proteinExistence type="predicted"/>
<dbReference type="AlphaFoldDB" id="A0AAN9TLA6"/>
<dbReference type="Pfam" id="PF15008">
    <property type="entry name" value="DUF4518"/>
    <property type="match status" value="1"/>
</dbReference>
<sequence>MLSDYEKSCLANLLQTLEDGHLKRLSSSITNGRLNCNSREDAISCILLHSESLVSFFGRRKVNSTMLLKYLHSMKVPVAGEATKETMIQQILNLWKVPYQPVASHSQQNFVSMSSGLALSIPSSTQPMCGAINGTQSLQLANPHQPGADHSYTSLKQMIDQKKMLKEADAVALEDFVYSFAAQFYELLNKPDPSTRYLHSLNSSHIFSKCKIKIVVKRSEEDIEVIDDTCESALKHLSELRDSYRVLFCPNLSTGNVRSQKGCDGLLYVMVFGTLHHPDRVWGSFRQTFVLSADPFSQNSFKVRDSELTLINNKDVPSNTQQMLMQNSEKVNQLAIEASSNVEIIDVS</sequence>
<evidence type="ECO:0000313" key="3">
    <source>
        <dbReference type="Proteomes" id="UP001367676"/>
    </source>
</evidence>
<evidence type="ECO:0000313" key="2">
    <source>
        <dbReference type="EMBL" id="KAK7574441.1"/>
    </source>
</evidence>
<gene>
    <name evidence="2" type="ORF">V9T40_011632</name>
</gene>
<dbReference type="EMBL" id="JBBCAQ010000037">
    <property type="protein sequence ID" value="KAK7574441.1"/>
    <property type="molecule type" value="Genomic_DNA"/>
</dbReference>
<dbReference type="PROSITE" id="PS50177">
    <property type="entry name" value="NTF2_DOMAIN"/>
    <property type="match status" value="1"/>
</dbReference>
<protein>
    <recommendedName>
        <fullName evidence="1">NTF2 domain-containing protein</fullName>
    </recommendedName>
</protein>
<reference evidence="2 3" key="1">
    <citation type="submission" date="2024-03" db="EMBL/GenBank/DDBJ databases">
        <title>Adaptation during the transition from Ophiocordyceps entomopathogen to insect associate is accompanied by gene loss and intensified selection.</title>
        <authorList>
            <person name="Ward C.M."/>
            <person name="Onetto C.A."/>
            <person name="Borneman A.R."/>
        </authorList>
    </citation>
    <scope>NUCLEOTIDE SEQUENCE [LARGE SCALE GENOMIC DNA]</scope>
    <source>
        <strain evidence="2">AWRI1</strain>
        <tissue evidence="2">Single Adult Female</tissue>
    </source>
</reference>
<dbReference type="InterPro" id="IPR026698">
    <property type="entry name" value="UPF_C3orf38"/>
</dbReference>
<organism evidence="2 3">
    <name type="scientific">Parthenolecanium corni</name>
    <dbReference type="NCBI Taxonomy" id="536013"/>
    <lineage>
        <taxon>Eukaryota</taxon>
        <taxon>Metazoa</taxon>
        <taxon>Ecdysozoa</taxon>
        <taxon>Arthropoda</taxon>
        <taxon>Hexapoda</taxon>
        <taxon>Insecta</taxon>
        <taxon>Pterygota</taxon>
        <taxon>Neoptera</taxon>
        <taxon>Paraneoptera</taxon>
        <taxon>Hemiptera</taxon>
        <taxon>Sternorrhyncha</taxon>
        <taxon>Coccoidea</taxon>
        <taxon>Coccidae</taxon>
        <taxon>Parthenolecanium</taxon>
    </lineage>
</organism>
<name>A0AAN9TLA6_9HEMI</name>
<dbReference type="Proteomes" id="UP001367676">
    <property type="component" value="Unassembled WGS sequence"/>
</dbReference>